<dbReference type="RefSeq" id="WP_347436422.1">
    <property type="nucleotide sequence ID" value="NZ_CP089291.1"/>
</dbReference>
<dbReference type="EMBL" id="CP089291">
    <property type="protein sequence ID" value="UOF89731.1"/>
    <property type="molecule type" value="Genomic_DNA"/>
</dbReference>
<reference evidence="1" key="1">
    <citation type="submission" date="2021-12" db="EMBL/GenBank/DDBJ databases">
        <title>Alicyclobacillaceae gen. nov., sp. nov., isolated from chalcocite enrichment system.</title>
        <authorList>
            <person name="Jiang Z."/>
        </authorList>
    </citation>
    <scope>NUCLEOTIDE SEQUENCE</scope>
    <source>
        <strain evidence="1">MYW30-H2</strain>
    </source>
</reference>
<protein>
    <submittedName>
        <fullName evidence="1">Heptaprenyl diphosphate synthase component 1</fullName>
    </submittedName>
</protein>
<accession>A0ABY4CJU9</accession>
<keyword evidence="2" id="KW-1185">Reference proteome</keyword>
<proteinExistence type="predicted"/>
<dbReference type="InterPro" id="IPR009920">
    <property type="entry name" value="HEPPP_synth_su1"/>
</dbReference>
<organism evidence="1 2">
    <name type="scientific">Fodinisporobacter ferrooxydans</name>
    <dbReference type="NCBI Taxonomy" id="2901836"/>
    <lineage>
        <taxon>Bacteria</taxon>
        <taxon>Bacillati</taxon>
        <taxon>Bacillota</taxon>
        <taxon>Bacilli</taxon>
        <taxon>Bacillales</taxon>
        <taxon>Alicyclobacillaceae</taxon>
        <taxon>Fodinisporobacter</taxon>
    </lineage>
</organism>
<dbReference type="Proteomes" id="UP000830167">
    <property type="component" value="Chromosome"/>
</dbReference>
<dbReference type="Gene3D" id="1.20.120.1450">
    <property type="match status" value="1"/>
</dbReference>
<evidence type="ECO:0000313" key="1">
    <source>
        <dbReference type="EMBL" id="UOF89731.1"/>
    </source>
</evidence>
<name>A0ABY4CJU9_9BACL</name>
<dbReference type="Pfam" id="PF07307">
    <property type="entry name" value="HEPPP_synt_1"/>
    <property type="match status" value="1"/>
</dbReference>
<sequence length="298" mass="34616">MLSYSITNQEQYRVFIRDLYREMSHPNLDLTNYIRSTDFVLVALADVLAAMMNQEVADWYPEVLAILLAHRGLHVHAIIPDQPIQLHEQDRQLTVLAGDYFSSKYYWILVKNGMLSFVSRLANAIQRINEIKTDMRMNELHDSVSVDDHVRALGATTFCLFDALYDHKQISVPEGHHLLQLVSDSIPLIHAYESGPGNYVSFHVHERLLWQAASMEERRYLKKLKYGHSFDGKISSWFIKYNTKRTLEHMLNDVTQKIRMTCEQVKRGSVSRLDEALSNLVACIEYELSSRKRKVEEV</sequence>
<evidence type="ECO:0000313" key="2">
    <source>
        <dbReference type="Proteomes" id="UP000830167"/>
    </source>
</evidence>
<gene>
    <name evidence="1" type="ORF">LSG31_17890</name>
</gene>